<evidence type="ECO:0000313" key="3">
    <source>
        <dbReference type="Proteomes" id="UP001153076"/>
    </source>
</evidence>
<accession>A0A9Q1JZH2</accession>
<dbReference type="Proteomes" id="UP001153076">
    <property type="component" value="Unassembled WGS sequence"/>
</dbReference>
<evidence type="ECO:0000256" key="1">
    <source>
        <dbReference type="SAM" id="MobiDB-lite"/>
    </source>
</evidence>
<feature type="compositionally biased region" description="Basic and acidic residues" evidence="1">
    <location>
        <begin position="1"/>
        <end position="12"/>
    </location>
</feature>
<dbReference type="EMBL" id="JAKOGI010000522">
    <property type="protein sequence ID" value="KAJ8433701.1"/>
    <property type="molecule type" value="Genomic_DNA"/>
</dbReference>
<gene>
    <name evidence="2" type="ORF">Cgig2_020636</name>
</gene>
<proteinExistence type="predicted"/>
<dbReference type="OrthoDB" id="1932595at2759"/>
<dbReference type="AlphaFoldDB" id="A0A9Q1JZH2"/>
<evidence type="ECO:0000313" key="2">
    <source>
        <dbReference type="EMBL" id="KAJ8433701.1"/>
    </source>
</evidence>
<feature type="compositionally biased region" description="Low complexity" evidence="1">
    <location>
        <begin position="97"/>
        <end position="112"/>
    </location>
</feature>
<keyword evidence="3" id="KW-1185">Reference proteome</keyword>
<protein>
    <submittedName>
        <fullName evidence="2">Uncharacterized protein</fullName>
    </submittedName>
</protein>
<reference evidence="2" key="1">
    <citation type="submission" date="2022-04" db="EMBL/GenBank/DDBJ databases">
        <title>Carnegiea gigantea Genome sequencing and assembly v2.</title>
        <authorList>
            <person name="Copetti D."/>
            <person name="Sanderson M.J."/>
            <person name="Burquez A."/>
            <person name="Wojciechowski M.F."/>
        </authorList>
    </citation>
    <scope>NUCLEOTIDE SEQUENCE</scope>
    <source>
        <strain evidence="2">SGP5-SGP5p</strain>
        <tissue evidence="2">Aerial part</tissue>
    </source>
</reference>
<comment type="caution">
    <text evidence="2">The sequence shown here is derived from an EMBL/GenBank/DDBJ whole genome shotgun (WGS) entry which is preliminary data.</text>
</comment>
<sequence length="174" mass="18996">MERKGDILDHVKYKGSTSQETNIDPSNFSSGDDMEGLLRAAFGVEYIDVSTPEGELRKALAGGLNPVAKSIKSFIEQKNTQCTGCQIIHSSTISWSPSTSAATAQPAQPASSLKASESLVQQKPPVLCSTPSGDLRHLHSPFGHPLLWLEHQLKLLDILDKQFLHLVLELELHN</sequence>
<feature type="compositionally biased region" description="Polar residues" evidence="1">
    <location>
        <begin position="15"/>
        <end position="29"/>
    </location>
</feature>
<name>A0A9Q1JZH2_9CARY</name>
<feature type="region of interest" description="Disordered" evidence="1">
    <location>
        <begin position="97"/>
        <end position="116"/>
    </location>
</feature>
<organism evidence="2 3">
    <name type="scientific">Carnegiea gigantea</name>
    <dbReference type="NCBI Taxonomy" id="171969"/>
    <lineage>
        <taxon>Eukaryota</taxon>
        <taxon>Viridiplantae</taxon>
        <taxon>Streptophyta</taxon>
        <taxon>Embryophyta</taxon>
        <taxon>Tracheophyta</taxon>
        <taxon>Spermatophyta</taxon>
        <taxon>Magnoliopsida</taxon>
        <taxon>eudicotyledons</taxon>
        <taxon>Gunneridae</taxon>
        <taxon>Pentapetalae</taxon>
        <taxon>Caryophyllales</taxon>
        <taxon>Cactineae</taxon>
        <taxon>Cactaceae</taxon>
        <taxon>Cactoideae</taxon>
        <taxon>Echinocereeae</taxon>
        <taxon>Carnegiea</taxon>
    </lineage>
</organism>
<feature type="region of interest" description="Disordered" evidence="1">
    <location>
        <begin position="1"/>
        <end position="29"/>
    </location>
</feature>